<protein>
    <recommendedName>
        <fullName evidence="3">tRNA (adenine(58)-N(1))-methyltransferase non-catalytic subunit TRM6</fullName>
    </recommendedName>
    <alternativeName>
        <fullName evidence="6">tRNA(m1A58)-methyltransferase subunit TRM6</fullName>
    </alternativeName>
</protein>
<evidence type="ECO:0000256" key="3">
    <source>
        <dbReference type="ARBA" id="ARBA00021704"/>
    </source>
</evidence>
<evidence type="ECO:0000256" key="2">
    <source>
        <dbReference type="ARBA" id="ARBA00008320"/>
    </source>
</evidence>
<dbReference type="InterPro" id="IPR017423">
    <property type="entry name" value="TRM6"/>
</dbReference>
<dbReference type="PANTHER" id="PTHR12945:SF0">
    <property type="entry name" value="TRNA (ADENINE(58)-N(1))-METHYLTRANSFERASE NON-CATALYTIC SUBUNIT TRM6"/>
    <property type="match status" value="1"/>
</dbReference>
<dbReference type="Proteomes" id="UP000815325">
    <property type="component" value="Unassembled WGS sequence"/>
</dbReference>
<gene>
    <name evidence="7" type="ORF">DUNSADRAFT_1493</name>
</gene>
<organism evidence="7 8">
    <name type="scientific">Dunaliella salina</name>
    <name type="common">Green alga</name>
    <name type="synonym">Protococcus salinus</name>
    <dbReference type="NCBI Taxonomy" id="3046"/>
    <lineage>
        <taxon>Eukaryota</taxon>
        <taxon>Viridiplantae</taxon>
        <taxon>Chlorophyta</taxon>
        <taxon>core chlorophytes</taxon>
        <taxon>Chlorophyceae</taxon>
        <taxon>CS clade</taxon>
        <taxon>Chlamydomonadales</taxon>
        <taxon>Dunaliellaceae</taxon>
        <taxon>Dunaliella</taxon>
    </lineage>
</organism>
<sequence>MALIQEGNTVVLDENGEKKSFVKLKKKGSARIGKSQLSTDPFLGSPFGAVFSLSADGKSMQRVTECPTGEWATQHNISTMRNNAELFDRNTANQKLTDADIAAMRASGKEGAEIVEALISNSATFESKTEFSQEKYRKKKTKKYVINVTLRRPTALTICQAYFEKGPARVFNLRPDSLAIMLSLANLSAGAKVLVMDACVGVVAAAVVERLGGFGHVCCVHADKPMSTDCVRLLNLSPQQASVQCSASLAALHEAKQASVHCSPSLAALHKAKNFLHDAICAALCALAREA</sequence>
<comment type="similarity">
    <text evidence="2">Belongs to the TRM6/GCD10 family.</text>
</comment>
<evidence type="ECO:0000256" key="1">
    <source>
        <dbReference type="ARBA" id="ARBA00004123"/>
    </source>
</evidence>
<evidence type="ECO:0000256" key="6">
    <source>
        <dbReference type="ARBA" id="ARBA00032319"/>
    </source>
</evidence>
<evidence type="ECO:0000313" key="8">
    <source>
        <dbReference type="Proteomes" id="UP000815325"/>
    </source>
</evidence>
<keyword evidence="8" id="KW-1185">Reference proteome</keyword>
<dbReference type="EMBL" id="MU070619">
    <property type="protein sequence ID" value="KAF5827016.1"/>
    <property type="molecule type" value="Genomic_DNA"/>
</dbReference>
<reference evidence="7" key="1">
    <citation type="submission" date="2017-08" db="EMBL/GenBank/DDBJ databases">
        <authorList>
            <person name="Polle J.E."/>
            <person name="Barry K."/>
            <person name="Cushman J."/>
            <person name="Schmutz J."/>
            <person name="Tran D."/>
            <person name="Hathwaick L.T."/>
            <person name="Yim W.C."/>
            <person name="Jenkins J."/>
            <person name="Mckie-Krisberg Z.M."/>
            <person name="Prochnik S."/>
            <person name="Lindquist E."/>
            <person name="Dockter R.B."/>
            <person name="Adam C."/>
            <person name="Molina H."/>
            <person name="Bunkerborg J."/>
            <person name="Jin E."/>
            <person name="Buchheim M."/>
            <person name="Magnuson J."/>
        </authorList>
    </citation>
    <scope>NUCLEOTIDE SEQUENCE</scope>
    <source>
        <strain evidence="7">CCAP 19/18</strain>
    </source>
</reference>
<name>A0ABQ7FXC4_DUNSA</name>
<evidence type="ECO:0000256" key="4">
    <source>
        <dbReference type="ARBA" id="ARBA00022694"/>
    </source>
</evidence>
<keyword evidence="4" id="KW-0819">tRNA processing</keyword>
<accession>A0ABQ7FXC4</accession>
<evidence type="ECO:0000313" key="7">
    <source>
        <dbReference type="EMBL" id="KAF5827016.1"/>
    </source>
</evidence>
<comment type="caution">
    <text evidence="7">The sequence shown here is derived from an EMBL/GenBank/DDBJ whole genome shotgun (WGS) entry which is preliminary data.</text>
</comment>
<dbReference type="PANTHER" id="PTHR12945">
    <property type="entry name" value="TRANSLATION INITIATION FACTOR EIF3-RELATED"/>
    <property type="match status" value="1"/>
</dbReference>
<keyword evidence="5" id="KW-0539">Nucleus</keyword>
<comment type="subcellular location">
    <subcellularLocation>
        <location evidence="1">Nucleus</location>
    </subcellularLocation>
</comment>
<dbReference type="Pfam" id="PF04189">
    <property type="entry name" value="Gcd10p"/>
    <property type="match status" value="1"/>
</dbReference>
<proteinExistence type="inferred from homology"/>
<evidence type="ECO:0000256" key="5">
    <source>
        <dbReference type="ARBA" id="ARBA00023242"/>
    </source>
</evidence>